<dbReference type="GO" id="GO:0016757">
    <property type="term" value="F:glycosyltransferase activity"/>
    <property type="evidence" value="ECO:0007669"/>
    <property type="project" value="UniProtKB-KW"/>
</dbReference>
<feature type="domain" description="Glycosyltransferase 2-like" evidence="5">
    <location>
        <begin position="3"/>
        <end position="163"/>
    </location>
</feature>
<accession>A0AAJ2P213</accession>
<evidence type="ECO:0000256" key="2">
    <source>
        <dbReference type="ARBA" id="ARBA00006739"/>
    </source>
</evidence>
<dbReference type="SUPFAM" id="SSF53448">
    <property type="entry name" value="Nucleotide-diphospho-sugar transferases"/>
    <property type="match status" value="1"/>
</dbReference>
<evidence type="ECO:0000256" key="1">
    <source>
        <dbReference type="ARBA" id="ARBA00004776"/>
    </source>
</evidence>
<dbReference type="EMBL" id="WERV01000001">
    <property type="protein sequence ID" value="MDV7714187.1"/>
    <property type="molecule type" value="Genomic_DNA"/>
</dbReference>
<dbReference type="InterPro" id="IPR029044">
    <property type="entry name" value="Nucleotide-diphossugar_trans"/>
</dbReference>
<dbReference type="InterPro" id="IPR001173">
    <property type="entry name" value="Glyco_trans_2-like"/>
</dbReference>
<evidence type="ECO:0000313" key="7">
    <source>
        <dbReference type="Proteomes" id="UP001281024"/>
    </source>
</evidence>
<dbReference type="PANTHER" id="PTHR43179">
    <property type="entry name" value="RHAMNOSYLTRANSFERASE WBBL"/>
    <property type="match status" value="1"/>
</dbReference>
<protein>
    <submittedName>
        <fullName evidence="6">Glycosyltransferase</fullName>
    </submittedName>
</protein>
<comment type="pathway">
    <text evidence="1">Cell wall biogenesis; cell wall polysaccharide biosynthesis.</text>
</comment>
<gene>
    <name evidence="6" type="ORF">GA838_00105</name>
</gene>
<evidence type="ECO:0000313" key="6">
    <source>
        <dbReference type="EMBL" id="MDV7714187.1"/>
    </source>
</evidence>
<proteinExistence type="inferred from homology"/>
<dbReference type="PANTHER" id="PTHR43179:SF12">
    <property type="entry name" value="GALACTOFURANOSYLTRANSFERASE GLFT2"/>
    <property type="match status" value="1"/>
</dbReference>
<dbReference type="Pfam" id="PF00535">
    <property type="entry name" value="Glycos_transf_2"/>
    <property type="match status" value="1"/>
</dbReference>
<dbReference type="AlphaFoldDB" id="A0AAJ2P213"/>
<reference evidence="6" key="1">
    <citation type="submission" date="2019-10" db="EMBL/GenBank/DDBJ databases">
        <title>Malate fermentation in French cider.</title>
        <authorList>
            <person name="Cousin F.J."/>
            <person name="Medina Fernandez S."/>
            <person name="Misery B."/>
            <person name="Laplace J.-M."/>
            <person name="Cretenet M."/>
        </authorList>
    </citation>
    <scope>NUCLEOTIDE SEQUENCE</scope>
    <source>
        <strain evidence="6">UCMA15129</strain>
    </source>
</reference>
<name>A0AAJ2P213_OENOE</name>
<sequence>MGIVTINYLNWRDTVEMVKSLQKQDFQSFHLVIVDNHSGNGSFQKLSEFYSDDQQITLLETSKNLGFAKANNLGIDFLKRNYDLCKIFIINNDLLFQDNTYLSKLTRFKYDINVGAVGTNILDSRNLQQNPIYERTNLLRLLEQNWDFFFNPIFHSHHNVFRKISQFLRQLRPEKGDYVRENIFFLHGSAILLTENYLKWSRGFYPKTFLYFEENILKIIFDKTSLKMTFAPISGVYHKEDQSSKLAKQDESFKIKLLSENSRKAIFLKLLPAFFIKRIMSDN</sequence>
<keyword evidence="4" id="KW-0808">Transferase</keyword>
<organism evidence="6 7">
    <name type="scientific">Oenococcus oeni</name>
    <name type="common">Leuconostoc oenos</name>
    <dbReference type="NCBI Taxonomy" id="1247"/>
    <lineage>
        <taxon>Bacteria</taxon>
        <taxon>Bacillati</taxon>
        <taxon>Bacillota</taxon>
        <taxon>Bacilli</taxon>
        <taxon>Lactobacillales</taxon>
        <taxon>Lactobacillaceae</taxon>
        <taxon>Oenococcus</taxon>
    </lineage>
</organism>
<evidence type="ECO:0000256" key="4">
    <source>
        <dbReference type="ARBA" id="ARBA00022679"/>
    </source>
</evidence>
<evidence type="ECO:0000256" key="3">
    <source>
        <dbReference type="ARBA" id="ARBA00022676"/>
    </source>
</evidence>
<evidence type="ECO:0000259" key="5">
    <source>
        <dbReference type="Pfam" id="PF00535"/>
    </source>
</evidence>
<dbReference type="Gene3D" id="3.90.550.10">
    <property type="entry name" value="Spore Coat Polysaccharide Biosynthesis Protein SpsA, Chain A"/>
    <property type="match status" value="1"/>
</dbReference>
<dbReference type="Proteomes" id="UP001281024">
    <property type="component" value="Unassembled WGS sequence"/>
</dbReference>
<comment type="similarity">
    <text evidence="2">Belongs to the glycosyltransferase 2 family.</text>
</comment>
<keyword evidence="3" id="KW-0328">Glycosyltransferase</keyword>
<comment type="caution">
    <text evidence="6">The sequence shown here is derived from an EMBL/GenBank/DDBJ whole genome shotgun (WGS) entry which is preliminary data.</text>
</comment>